<evidence type="ECO:0000313" key="2">
    <source>
        <dbReference type="Proteomes" id="UP000784294"/>
    </source>
</evidence>
<keyword evidence="2" id="KW-1185">Reference proteome</keyword>
<accession>A0A3S5CUU2</accession>
<dbReference type="AlphaFoldDB" id="A0A3S5CUU2"/>
<sequence>MTPNIVILGGSKARRLPIFSIIIRFRFDTANGSHALNSSQMNNSSTLASSIASPPPVGARPAAASINAKVCGFYTGNGNYVHSNGTSPGTGPHLIRGTAGTPTSDFDQHTASYRGKRGQTLFSPHAASVDMQNGHTPSPVGRLKGFQGHAESSMASLFLHHNFVCSLLNDLFGIQARGGCACAGPYALDLLGISETMAHLYENVVVGR</sequence>
<dbReference type="InterPro" id="IPR015422">
    <property type="entry name" value="PyrdxlP-dep_Trfase_small"/>
</dbReference>
<gene>
    <name evidence="1" type="ORF">PXEA_LOCUS32917</name>
</gene>
<dbReference type="OrthoDB" id="420046at2759"/>
<comment type="caution">
    <text evidence="1">The sequence shown here is derived from an EMBL/GenBank/DDBJ whole genome shotgun (WGS) entry which is preliminary data.</text>
</comment>
<dbReference type="PANTHER" id="PTHR43686">
    <property type="entry name" value="SULFURTRANSFERASE-RELATED"/>
    <property type="match status" value="1"/>
</dbReference>
<protein>
    <recommendedName>
        <fullName evidence="3">Aminotransferase class V domain-containing protein</fullName>
    </recommendedName>
</protein>
<dbReference type="EMBL" id="CAAALY010261379">
    <property type="protein sequence ID" value="VEL39477.1"/>
    <property type="molecule type" value="Genomic_DNA"/>
</dbReference>
<reference evidence="1" key="1">
    <citation type="submission" date="2018-11" db="EMBL/GenBank/DDBJ databases">
        <authorList>
            <consortium name="Pathogen Informatics"/>
        </authorList>
    </citation>
    <scope>NUCLEOTIDE SEQUENCE</scope>
</reference>
<evidence type="ECO:0000313" key="1">
    <source>
        <dbReference type="EMBL" id="VEL39477.1"/>
    </source>
</evidence>
<organism evidence="1 2">
    <name type="scientific">Protopolystoma xenopodis</name>
    <dbReference type="NCBI Taxonomy" id="117903"/>
    <lineage>
        <taxon>Eukaryota</taxon>
        <taxon>Metazoa</taxon>
        <taxon>Spiralia</taxon>
        <taxon>Lophotrochozoa</taxon>
        <taxon>Platyhelminthes</taxon>
        <taxon>Monogenea</taxon>
        <taxon>Polyopisthocotylea</taxon>
        <taxon>Polystomatidea</taxon>
        <taxon>Polystomatidae</taxon>
        <taxon>Protopolystoma</taxon>
    </lineage>
</organism>
<evidence type="ECO:0008006" key="3">
    <source>
        <dbReference type="Google" id="ProtNLM"/>
    </source>
</evidence>
<name>A0A3S5CUU2_9PLAT</name>
<dbReference type="Proteomes" id="UP000784294">
    <property type="component" value="Unassembled WGS sequence"/>
</dbReference>
<dbReference type="Gene3D" id="3.90.1150.10">
    <property type="entry name" value="Aspartate Aminotransferase, domain 1"/>
    <property type="match status" value="1"/>
</dbReference>
<proteinExistence type="predicted"/>
<dbReference type="PANTHER" id="PTHR43686:SF1">
    <property type="entry name" value="AMINOTRAN_5 DOMAIN-CONTAINING PROTEIN"/>
    <property type="match status" value="1"/>
</dbReference>